<feature type="transmembrane region" description="Helical" evidence="7">
    <location>
        <begin position="78"/>
        <end position="97"/>
    </location>
</feature>
<dbReference type="GO" id="GO:0005351">
    <property type="term" value="F:carbohydrate:proton symporter activity"/>
    <property type="evidence" value="ECO:0007669"/>
    <property type="project" value="TreeGrafter"/>
</dbReference>
<feature type="transmembrane region" description="Helical" evidence="7">
    <location>
        <begin position="388"/>
        <end position="412"/>
    </location>
</feature>
<dbReference type="GO" id="GO:0016020">
    <property type="term" value="C:membrane"/>
    <property type="evidence" value="ECO:0007669"/>
    <property type="project" value="UniProtKB-SubCell"/>
</dbReference>
<comment type="subcellular location">
    <subcellularLocation>
        <location evidence="1">Membrane</location>
        <topology evidence="1">Multi-pass membrane protein</topology>
    </subcellularLocation>
</comment>
<dbReference type="Proteomes" id="UP000799537">
    <property type="component" value="Unassembled WGS sequence"/>
</dbReference>
<dbReference type="GeneID" id="54567851"/>
<reference evidence="9" key="1">
    <citation type="journal article" date="2020" name="Stud. Mycol.">
        <title>101 Dothideomycetes genomes: a test case for predicting lifestyles and emergence of pathogens.</title>
        <authorList>
            <person name="Haridas S."/>
            <person name="Albert R."/>
            <person name="Binder M."/>
            <person name="Bloem J."/>
            <person name="Labutti K."/>
            <person name="Salamov A."/>
            <person name="Andreopoulos B."/>
            <person name="Baker S."/>
            <person name="Barry K."/>
            <person name="Bills G."/>
            <person name="Bluhm B."/>
            <person name="Cannon C."/>
            <person name="Castanera R."/>
            <person name="Culley D."/>
            <person name="Daum C."/>
            <person name="Ezra D."/>
            <person name="Gonzalez J."/>
            <person name="Henrissat B."/>
            <person name="Kuo A."/>
            <person name="Liang C."/>
            <person name="Lipzen A."/>
            <person name="Lutzoni F."/>
            <person name="Magnuson J."/>
            <person name="Mondo S."/>
            <person name="Nolan M."/>
            <person name="Ohm R."/>
            <person name="Pangilinan J."/>
            <person name="Park H.-J."/>
            <person name="Ramirez L."/>
            <person name="Alfaro M."/>
            <person name="Sun H."/>
            <person name="Tritt A."/>
            <person name="Yoshinaga Y."/>
            <person name="Zwiers L.-H."/>
            <person name="Turgeon B."/>
            <person name="Goodwin S."/>
            <person name="Spatafora J."/>
            <person name="Crous P."/>
            <person name="Grigoriev I."/>
        </authorList>
    </citation>
    <scope>NUCLEOTIDE SEQUENCE</scope>
    <source>
        <strain evidence="9">ATCC 36951</strain>
    </source>
</reference>
<feature type="transmembrane region" description="Helical" evidence="7">
    <location>
        <begin position="287"/>
        <end position="305"/>
    </location>
</feature>
<dbReference type="RefSeq" id="XP_033660339.1">
    <property type="nucleotide sequence ID" value="XM_033814579.1"/>
</dbReference>
<dbReference type="PROSITE" id="PS00216">
    <property type="entry name" value="SUGAR_TRANSPORT_1"/>
    <property type="match status" value="1"/>
</dbReference>
<organism evidence="9 10">
    <name type="scientific">Zasmidium cellare ATCC 36951</name>
    <dbReference type="NCBI Taxonomy" id="1080233"/>
    <lineage>
        <taxon>Eukaryota</taxon>
        <taxon>Fungi</taxon>
        <taxon>Dikarya</taxon>
        <taxon>Ascomycota</taxon>
        <taxon>Pezizomycotina</taxon>
        <taxon>Dothideomycetes</taxon>
        <taxon>Dothideomycetidae</taxon>
        <taxon>Mycosphaerellales</taxon>
        <taxon>Mycosphaerellaceae</taxon>
        <taxon>Zasmidium</taxon>
    </lineage>
</organism>
<feature type="transmembrane region" description="Helical" evidence="7">
    <location>
        <begin position="353"/>
        <end position="376"/>
    </location>
</feature>
<dbReference type="OrthoDB" id="6133115at2759"/>
<dbReference type="InterPro" id="IPR005829">
    <property type="entry name" value="Sugar_transporter_CS"/>
</dbReference>
<evidence type="ECO:0000313" key="10">
    <source>
        <dbReference type="Proteomes" id="UP000799537"/>
    </source>
</evidence>
<accession>A0A6A6BZY0</accession>
<feature type="transmembrane region" description="Helical" evidence="7">
    <location>
        <begin position="424"/>
        <end position="445"/>
    </location>
</feature>
<feature type="domain" description="Major facilitator superfamily (MFS) profile" evidence="8">
    <location>
        <begin position="41"/>
        <end position="476"/>
    </location>
</feature>
<evidence type="ECO:0000313" key="9">
    <source>
        <dbReference type="EMBL" id="KAF2159450.1"/>
    </source>
</evidence>
<dbReference type="InterPro" id="IPR020846">
    <property type="entry name" value="MFS_dom"/>
</dbReference>
<feature type="transmembrane region" description="Helical" evidence="7">
    <location>
        <begin position="168"/>
        <end position="188"/>
    </location>
</feature>
<dbReference type="PANTHER" id="PTHR48022:SF3">
    <property type="entry name" value="HEXOSE TRANSPORTER PROTEIN (AFU_ORTHOLOGUE AFUA_8G04480)-RELATED"/>
    <property type="match status" value="1"/>
</dbReference>
<evidence type="ECO:0000256" key="1">
    <source>
        <dbReference type="ARBA" id="ARBA00004141"/>
    </source>
</evidence>
<feature type="transmembrane region" description="Helical" evidence="7">
    <location>
        <begin position="200"/>
        <end position="218"/>
    </location>
</feature>
<evidence type="ECO:0000256" key="5">
    <source>
        <dbReference type="ARBA" id="ARBA00022989"/>
    </source>
</evidence>
<feature type="transmembrane region" description="Helical" evidence="7">
    <location>
        <begin position="325"/>
        <end position="346"/>
    </location>
</feature>
<dbReference type="SUPFAM" id="SSF103473">
    <property type="entry name" value="MFS general substrate transporter"/>
    <property type="match status" value="1"/>
</dbReference>
<dbReference type="PANTHER" id="PTHR48022">
    <property type="entry name" value="PLASTIDIC GLUCOSE TRANSPORTER 4"/>
    <property type="match status" value="1"/>
</dbReference>
<feature type="transmembrane region" description="Helical" evidence="7">
    <location>
        <begin position="138"/>
        <end position="156"/>
    </location>
</feature>
<protein>
    <recommendedName>
        <fullName evidence="8">Major facilitator superfamily (MFS) profile domain-containing protein</fullName>
    </recommendedName>
</protein>
<dbReference type="InterPro" id="IPR050360">
    <property type="entry name" value="MFS_Sugar_Transporters"/>
</dbReference>
<dbReference type="InterPro" id="IPR005828">
    <property type="entry name" value="MFS_sugar_transport-like"/>
</dbReference>
<proteinExistence type="inferred from homology"/>
<feature type="transmembrane region" description="Helical" evidence="7">
    <location>
        <begin position="35"/>
        <end position="54"/>
    </location>
</feature>
<dbReference type="EMBL" id="ML993637">
    <property type="protein sequence ID" value="KAF2159450.1"/>
    <property type="molecule type" value="Genomic_DNA"/>
</dbReference>
<evidence type="ECO:0000256" key="3">
    <source>
        <dbReference type="ARBA" id="ARBA00022448"/>
    </source>
</evidence>
<evidence type="ECO:0000256" key="7">
    <source>
        <dbReference type="SAM" id="Phobius"/>
    </source>
</evidence>
<dbReference type="AlphaFoldDB" id="A0A6A6BZY0"/>
<evidence type="ECO:0000256" key="2">
    <source>
        <dbReference type="ARBA" id="ARBA00010992"/>
    </source>
</evidence>
<keyword evidence="4 7" id="KW-0812">Transmembrane</keyword>
<gene>
    <name evidence="9" type="ORF">M409DRAFT_60798</name>
</gene>
<evidence type="ECO:0000256" key="4">
    <source>
        <dbReference type="ARBA" id="ARBA00022692"/>
    </source>
</evidence>
<sequence length="523" mass="58201">MGIKGIKKAQPKGLDDGLLAVLPTDSKPWYTKRHLIVLNLSILSLVMFSSANGYDGSLMNGLQALDQWQEFMDHPTGAWLGFMNAIYWVGNGVNYPISAWISNKYGRKPGVYVGYFFLVLGVALTAGDHDYYFVLQRFFIGCASAWFSGTVALLINEIAYPTHRGIANALYNCGWYVGGTIGAFVTFGTRNYQSDWSWRIPTILQILLPLVSLPGFMLTPESPRWLISVDRSEEARQVLERICGRENPELVNYEMFEITETLRAEQEATSSASYMEMTRTKGNRHRLFISISIAFFSQWAGQGVISYYLPMVLDAVGITSTRDQTLISACMQVWNLIFAVAAALSVDVLGRRFLFLSSAVIMLVGYVITTALSGTFEKTTDRGTGLAVIPFIFIFFAGYDISLTPLVTAYPCEIWPYRLRSRGVTVMGVSVVFSIVFNIFVNPIAMEDIGWKYYIVFIGIIIAYGITAYFWYPETRGHTLEQIANIFDGDEAGVPDAGETAMRSMSVGSGNGKVGEVVHEEKV</sequence>
<dbReference type="FunFam" id="1.20.1250.20:FF:000134">
    <property type="entry name" value="MFS sugar transporter protein"/>
    <property type="match status" value="1"/>
</dbReference>
<comment type="similarity">
    <text evidence="2">Belongs to the major facilitator superfamily. Sugar transporter (TC 2.A.1.1) family.</text>
</comment>
<keyword evidence="5 7" id="KW-1133">Transmembrane helix</keyword>
<keyword evidence="6 7" id="KW-0472">Membrane</keyword>
<dbReference type="InterPro" id="IPR036259">
    <property type="entry name" value="MFS_trans_sf"/>
</dbReference>
<evidence type="ECO:0000256" key="6">
    <source>
        <dbReference type="ARBA" id="ARBA00023136"/>
    </source>
</evidence>
<name>A0A6A6BZY0_ZASCE</name>
<dbReference type="PROSITE" id="PS50850">
    <property type="entry name" value="MFS"/>
    <property type="match status" value="1"/>
</dbReference>
<keyword evidence="3" id="KW-0813">Transport</keyword>
<dbReference type="Pfam" id="PF00083">
    <property type="entry name" value="Sugar_tr"/>
    <property type="match status" value="1"/>
</dbReference>
<keyword evidence="10" id="KW-1185">Reference proteome</keyword>
<feature type="transmembrane region" description="Helical" evidence="7">
    <location>
        <begin position="109"/>
        <end position="126"/>
    </location>
</feature>
<dbReference type="Gene3D" id="1.20.1250.20">
    <property type="entry name" value="MFS general substrate transporter like domains"/>
    <property type="match status" value="1"/>
</dbReference>
<feature type="transmembrane region" description="Helical" evidence="7">
    <location>
        <begin position="451"/>
        <end position="472"/>
    </location>
</feature>
<evidence type="ECO:0000259" key="8">
    <source>
        <dbReference type="PROSITE" id="PS50850"/>
    </source>
</evidence>